<dbReference type="AlphaFoldDB" id="A0A165XD24"/>
<dbReference type="EMBL" id="KV417721">
    <property type="protein sequence ID" value="KZP08426.1"/>
    <property type="molecule type" value="Genomic_DNA"/>
</dbReference>
<protein>
    <submittedName>
        <fullName evidence="1">Uncharacterized protein</fullName>
    </submittedName>
</protein>
<reference evidence="1" key="1">
    <citation type="journal article" date="2016" name="Mol. Biol. Evol.">
        <title>Comparative Genomics of Early-Diverging Mushroom-Forming Fungi Provides Insights into the Origins of Lignocellulose Decay Capabilities.</title>
        <authorList>
            <person name="Nagy L.G."/>
            <person name="Riley R."/>
            <person name="Tritt A."/>
            <person name="Adam C."/>
            <person name="Daum C."/>
            <person name="Floudas D."/>
            <person name="Sun H."/>
            <person name="Yadav J.S."/>
            <person name="Pangilinan J."/>
            <person name="Larsson K.H."/>
            <person name="Matsuura K."/>
            <person name="Barry K."/>
            <person name="Labutti K."/>
            <person name="Kuo R."/>
            <person name="Ohm R.A."/>
            <person name="Bhattacharya S.S."/>
            <person name="Shirouzu T."/>
            <person name="Yoshinaga Y."/>
            <person name="Martin F.M."/>
            <person name="Grigoriev I.V."/>
            <person name="Hibbett D.S."/>
        </authorList>
    </citation>
    <scope>NUCLEOTIDE SEQUENCE [LARGE SCALE GENOMIC DNA]</scope>
    <source>
        <strain evidence="1">CBS 109695</strain>
    </source>
</reference>
<proteinExistence type="predicted"/>
<evidence type="ECO:0000313" key="1">
    <source>
        <dbReference type="EMBL" id="KZP08426.1"/>
    </source>
</evidence>
<sequence>MFSVERYLQGWSVRGRIEFRAGEEGSRAERFLDMRQERLPNLAQSPPVKEGQGQVKAVTILPSFHNALPLPLQDNQGTLRRCNLPSSSALPREFQRKRQFLQLVPKSSAWNQPLLISDNLADHLSNYIDIDSNIGHWQLPRQVDLSTIIHPAPWPLPLSGSVRLVVVNDDQYAFSPISIARASSSSSSVTSNSGWTSSTEWGPGALTGKALVAIGEKALRVVEDLILRKKLRAYQPRFPHNDEDSFRGPDMDEMYNDILEMSRQDLYGESIRFRARKMLLIQVGCRQTKRLISALLEWPEEEIRLFMVSVFDEMSMFWTLPQWLTNRTFVSKWSSNGYFSSQADDEHHAAMPLLAFISELLEMRPALSQAMIDAGLLNVLLKIRICYSQLFNSAGVCNRKSHISFQASLRECLRRLAGVEESRKLVLAHPIGNMWPELIEEYPAVCDYRFISLGSQKQRLALWSGMEYKFSLVERRLCAINEIIHDFSAHGMSNYMGMCIELVELSSQDVYTPDIKYKATRALLRCMASGDQLSQAMKVVLQRHPHNKIRRMFSIWIRWLIDFGTVFKYLSFPELYSLLIPGASPHPGIPIVLPLSKPPLPGLVLSTLGFTATLLRSCIEARAAFLDANVFTLLLAIVDGEVRGAGAERPPSPAFTDLSVKEVTGEALVLLSELRSKASEKSFRDWSAIRDVVHATAGDARDDGSGVVCDAYEPVRAVFLQLCED</sequence>
<name>A0A165XD24_9AGAM</name>
<dbReference type="OrthoDB" id="3062192at2759"/>
<gene>
    <name evidence="1" type="ORF">FIBSPDRAFT_938982</name>
</gene>
<accession>A0A165XD24</accession>
<organism evidence="1">
    <name type="scientific">Athelia psychrophila</name>
    <dbReference type="NCBI Taxonomy" id="1759441"/>
    <lineage>
        <taxon>Eukaryota</taxon>
        <taxon>Fungi</taxon>
        <taxon>Dikarya</taxon>
        <taxon>Basidiomycota</taxon>
        <taxon>Agaricomycotina</taxon>
        <taxon>Agaricomycetes</taxon>
        <taxon>Agaricomycetidae</taxon>
        <taxon>Atheliales</taxon>
        <taxon>Atheliaceae</taxon>
        <taxon>Athelia</taxon>
    </lineage>
</organism>